<comment type="caution">
    <text evidence="4">The sequence shown here is derived from an EMBL/GenBank/DDBJ whole genome shotgun (WGS) entry which is preliminary data.</text>
</comment>
<evidence type="ECO:0000313" key="4">
    <source>
        <dbReference type="EMBL" id="MCV2890233.1"/>
    </source>
</evidence>
<evidence type="ECO:0000259" key="3">
    <source>
        <dbReference type="Pfam" id="PF17289"/>
    </source>
</evidence>
<protein>
    <submittedName>
        <fullName evidence="4">Phage terminase large subunit</fullName>
    </submittedName>
</protein>
<dbReference type="EMBL" id="JAOWLB010000015">
    <property type="protein sequence ID" value="MCV2890233.1"/>
    <property type="molecule type" value="Genomic_DNA"/>
</dbReference>
<dbReference type="RefSeq" id="WP_263829932.1">
    <property type="nucleotide sequence ID" value="NZ_JAOWLB010000015.1"/>
</dbReference>
<reference evidence="4 5" key="1">
    <citation type="submission" date="2022-10" db="EMBL/GenBank/DDBJ databases">
        <title>Ruegeria sp. nov., isolated from ocean surface sediments.</title>
        <authorList>
            <person name="He W."/>
            <person name="Xue H.-P."/>
            <person name="Zhang D.-F."/>
        </authorList>
    </citation>
    <scope>NUCLEOTIDE SEQUENCE [LARGE SCALE GENOMIC DNA]</scope>
    <source>
        <strain evidence="4 5">XHP0148</strain>
    </source>
</reference>
<dbReference type="Pfam" id="PF17289">
    <property type="entry name" value="Terminase_6C"/>
    <property type="match status" value="1"/>
</dbReference>
<sequence length="497" mass="57518">MIALKPESVTEVARAAMRENLYAFLIGAFDVLCPGETLARAPYLEAMCFALQRVATGECSRLMISIAPRHLKSVCGSVLLPAFVLGRDPTQKVVVVSYGKDLAREHAEQFRRLVTSSFYRRLFPQMSLDPRHNRHEHMKTSAGGGRKSVSVGGGVTGFGANLIIIDDLGKPSEMRHDSYRQELRDYFDQTLFSRLNDKRKDRIVSIQQRLHPDDFSAYLLEKETFDHLCLPSIAELPEELRLYNNRVFRRRPGDVLNPEREPQEVLARIKADIGTFAFQAQYQQNPSDGESAFLSMSDLHLVDTLPNEILFTRRVQSWDTAAKDGPRCDYSVGMTFGWHDQEMRWYLLDVIRGRLDYTELKSTIRRWRERWVADKVLIEASAMGNALLQEFRRETNGVFQPINVVHSKLDRFIPHTDWIKSGKLAIPINKPWFDTFRRELLLFPDASYDDQVDALTQFAEYMRRSQIAYLDTDPHSGRRMGQIHRERPRREDRMRFA</sequence>
<name>A0ABT3ANI7_9RHOB</name>
<evidence type="ECO:0000313" key="5">
    <source>
        <dbReference type="Proteomes" id="UP001320899"/>
    </source>
</evidence>
<feature type="domain" description="Terminase large subunit gp17-like C-terminal" evidence="3">
    <location>
        <begin position="317"/>
        <end position="458"/>
    </location>
</feature>
<dbReference type="Gene3D" id="3.30.420.240">
    <property type="match status" value="1"/>
</dbReference>
<dbReference type="Proteomes" id="UP001320899">
    <property type="component" value="Unassembled WGS sequence"/>
</dbReference>
<feature type="compositionally biased region" description="Basic and acidic residues" evidence="2">
    <location>
        <begin position="483"/>
        <end position="497"/>
    </location>
</feature>
<evidence type="ECO:0000256" key="1">
    <source>
        <dbReference type="ARBA" id="ARBA00022612"/>
    </source>
</evidence>
<keyword evidence="1" id="KW-1188">Viral release from host cell</keyword>
<evidence type="ECO:0000256" key="2">
    <source>
        <dbReference type="SAM" id="MobiDB-lite"/>
    </source>
</evidence>
<dbReference type="InterPro" id="IPR035421">
    <property type="entry name" value="Terminase_6C"/>
</dbReference>
<gene>
    <name evidence="4" type="primary">terL</name>
    <name evidence="4" type="ORF">OE747_17990</name>
</gene>
<proteinExistence type="predicted"/>
<keyword evidence="5" id="KW-1185">Reference proteome</keyword>
<organism evidence="4 5">
    <name type="scientific">Ruegeria aquimaris</name>
    <dbReference type="NCBI Taxonomy" id="2984333"/>
    <lineage>
        <taxon>Bacteria</taxon>
        <taxon>Pseudomonadati</taxon>
        <taxon>Pseudomonadota</taxon>
        <taxon>Alphaproteobacteria</taxon>
        <taxon>Rhodobacterales</taxon>
        <taxon>Roseobacteraceae</taxon>
        <taxon>Ruegeria</taxon>
    </lineage>
</organism>
<dbReference type="InterPro" id="IPR006517">
    <property type="entry name" value="Phage_terminase_lsu-like_C"/>
</dbReference>
<accession>A0ABT3ANI7</accession>
<dbReference type="NCBIfam" id="TIGR01630">
    <property type="entry name" value="psiM2_ORF9"/>
    <property type="match status" value="1"/>
</dbReference>
<feature type="region of interest" description="Disordered" evidence="2">
    <location>
        <begin position="472"/>
        <end position="497"/>
    </location>
</feature>